<comment type="caution">
    <text evidence="1">The sequence shown here is derived from an EMBL/GenBank/DDBJ whole genome shotgun (WGS) entry which is preliminary data.</text>
</comment>
<dbReference type="AlphaFoldDB" id="A0A939NCP0"/>
<dbReference type="Proteomes" id="UP000664477">
    <property type="component" value="Unassembled WGS sequence"/>
</dbReference>
<proteinExistence type="predicted"/>
<evidence type="ECO:0000313" key="2">
    <source>
        <dbReference type="Proteomes" id="UP000664477"/>
    </source>
</evidence>
<reference evidence="1" key="1">
    <citation type="submission" date="2021-03" db="EMBL/GenBank/DDBJ databases">
        <title>Molecular epidemiology and mechanisms of colistin and carbapenem resistance in Enterobacteriaceae from clinical isolates, the environment and porcine samples in Pretoria, South Africa.</title>
        <authorList>
            <person name="Bogoshi D."/>
            <person name="Mbelle N.M."/>
            <person name="Naidoo V."/>
            <person name="Osei Sekyere J."/>
        </authorList>
    </citation>
    <scope>NUCLEOTIDE SEQUENCE</scope>
    <source>
        <strain evidence="1">C052</strain>
    </source>
</reference>
<name>A0A939NCP0_PRORE</name>
<accession>A0A939NCP0</accession>
<dbReference type="EMBL" id="JAGETQ010000180">
    <property type="protein sequence ID" value="MBO1916636.1"/>
    <property type="molecule type" value="Genomic_DNA"/>
</dbReference>
<sequence length="102" mass="11776">MGNYRPDSHNESLQALLDRQNLQEIDYILLLSADIGQFISLTALVEQSFELAKQNDIHNFDSEIAKPTLLPRGELYLLINHRVSDFKRIGIPELDGWVDDFY</sequence>
<organism evidence="1 2">
    <name type="scientific">Providencia rettgeri</name>
    <dbReference type="NCBI Taxonomy" id="587"/>
    <lineage>
        <taxon>Bacteria</taxon>
        <taxon>Pseudomonadati</taxon>
        <taxon>Pseudomonadota</taxon>
        <taxon>Gammaproteobacteria</taxon>
        <taxon>Enterobacterales</taxon>
        <taxon>Morganellaceae</taxon>
        <taxon>Providencia</taxon>
    </lineage>
</organism>
<gene>
    <name evidence="1" type="ORF">J4727_18715</name>
</gene>
<evidence type="ECO:0000313" key="1">
    <source>
        <dbReference type="EMBL" id="MBO1916636.1"/>
    </source>
</evidence>
<protein>
    <submittedName>
        <fullName evidence="1">Uncharacterized protein</fullName>
    </submittedName>
</protein>